<dbReference type="GO" id="GO:0046872">
    <property type="term" value="F:metal ion binding"/>
    <property type="evidence" value="ECO:0007669"/>
    <property type="project" value="InterPro"/>
</dbReference>
<sequence length="177" mass="19636">MAKGRRRSAQASRSLYNMLPASLRRTLAGVSLGISIGVAGTLILLGVEENDEKSGGSARRVPIPTDRKPLEPKTLLKHEALRYGMPSDANVHVRSGYVVSYDYRTRNAAWVMEYLTRDSLRVEQETDRANSKFAVDKDVPEQFRVHPNRYLKSGYDKGHLAPARMCACSIAAMATRG</sequence>
<keyword evidence="3" id="KW-0472">Membrane</keyword>
<dbReference type="GO" id="GO:0003676">
    <property type="term" value="F:nucleic acid binding"/>
    <property type="evidence" value="ECO:0007669"/>
    <property type="project" value="InterPro"/>
</dbReference>
<dbReference type="InParanoid" id="G4YM56"/>
<dbReference type="GeneID" id="20654270"/>
<dbReference type="AlphaFoldDB" id="G4YM56"/>
<dbReference type="GO" id="GO:0004521">
    <property type="term" value="F:RNA endonuclease activity"/>
    <property type="evidence" value="ECO:0007669"/>
    <property type="project" value="TreeGrafter"/>
</dbReference>
<dbReference type="GO" id="GO:0005743">
    <property type="term" value="C:mitochondrial inner membrane"/>
    <property type="evidence" value="ECO:0007669"/>
    <property type="project" value="TreeGrafter"/>
</dbReference>
<comment type="similarity">
    <text evidence="1">Belongs to the DNA/RNA non-specific endonuclease family.</text>
</comment>
<dbReference type="InterPro" id="IPR040255">
    <property type="entry name" value="Non-specific_endonuclease"/>
</dbReference>
<keyword evidence="6" id="KW-1185">Reference proteome</keyword>
<dbReference type="SUPFAM" id="SSF54060">
    <property type="entry name" value="His-Me finger endonucleases"/>
    <property type="match status" value="1"/>
</dbReference>
<gene>
    <name evidence="5" type="ORF">PHYSODRAFT_472775</name>
</gene>
<protein>
    <recommendedName>
        <fullName evidence="4">DNA/RNA non-specific endonuclease/pyrophosphatase/phosphodiesterase domain-containing protein</fullName>
    </recommendedName>
</protein>
<dbReference type="KEGG" id="psoj:PHYSODRAFT_472775"/>
<keyword evidence="3" id="KW-1133">Transmembrane helix</keyword>
<evidence type="ECO:0000259" key="4">
    <source>
        <dbReference type="Pfam" id="PF01223"/>
    </source>
</evidence>
<dbReference type="RefSeq" id="XP_009515139.1">
    <property type="nucleotide sequence ID" value="XM_009516844.1"/>
</dbReference>
<organism evidence="5 6">
    <name type="scientific">Phytophthora sojae (strain P6497)</name>
    <name type="common">Soybean stem and root rot agent</name>
    <name type="synonym">Phytophthora megasperma f. sp. glycines</name>
    <dbReference type="NCBI Taxonomy" id="1094619"/>
    <lineage>
        <taxon>Eukaryota</taxon>
        <taxon>Sar</taxon>
        <taxon>Stramenopiles</taxon>
        <taxon>Oomycota</taxon>
        <taxon>Peronosporomycetes</taxon>
        <taxon>Peronosporales</taxon>
        <taxon>Peronosporaceae</taxon>
        <taxon>Phytophthora</taxon>
    </lineage>
</organism>
<proteinExistence type="inferred from homology"/>
<feature type="transmembrane region" description="Helical" evidence="3">
    <location>
        <begin position="27"/>
        <end position="47"/>
    </location>
</feature>
<evidence type="ECO:0000256" key="2">
    <source>
        <dbReference type="PIRSR" id="PIRSR640255-1"/>
    </source>
</evidence>
<dbReference type="Gene3D" id="3.40.570.10">
    <property type="entry name" value="Extracellular Endonuclease, subunit A"/>
    <property type="match status" value="1"/>
</dbReference>
<dbReference type="EMBL" id="JH159151">
    <property type="protein sequence ID" value="EGZ27864.1"/>
    <property type="molecule type" value="Genomic_DNA"/>
</dbReference>
<accession>G4YM56</accession>
<dbReference type="InterPro" id="IPR044929">
    <property type="entry name" value="DNA/RNA_non-sp_Endonuclease_sf"/>
</dbReference>
<evidence type="ECO:0000313" key="5">
    <source>
        <dbReference type="EMBL" id="EGZ27864.1"/>
    </source>
</evidence>
<dbReference type="PANTHER" id="PTHR13966:SF5">
    <property type="entry name" value="ENDONUCLEASE G, MITOCHONDRIAL"/>
    <property type="match status" value="1"/>
</dbReference>
<dbReference type="SMR" id="G4YM56"/>
<feature type="active site" description="Proton acceptor" evidence="2">
    <location>
        <position position="159"/>
    </location>
</feature>
<reference evidence="5 6" key="1">
    <citation type="journal article" date="2006" name="Science">
        <title>Phytophthora genome sequences uncover evolutionary origins and mechanisms of pathogenesis.</title>
        <authorList>
            <person name="Tyler B.M."/>
            <person name="Tripathy S."/>
            <person name="Zhang X."/>
            <person name="Dehal P."/>
            <person name="Jiang R.H."/>
            <person name="Aerts A."/>
            <person name="Arredondo F.D."/>
            <person name="Baxter L."/>
            <person name="Bensasson D."/>
            <person name="Beynon J.L."/>
            <person name="Chapman J."/>
            <person name="Damasceno C.M."/>
            <person name="Dorrance A.E."/>
            <person name="Dou D."/>
            <person name="Dickerman A.W."/>
            <person name="Dubchak I.L."/>
            <person name="Garbelotto M."/>
            <person name="Gijzen M."/>
            <person name="Gordon S.G."/>
            <person name="Govers F."/>
            <person name="Grunwald N.J."/>
            <person name="Huang W."/>
            <person name="Ivors K.L."/>
            <person name="Jones R.W."/>
            <person name="Kamoun S."/>
            <person name="Krampis K."/>
            <person name="Lamour K.H."/>
            <person name="Lee M.K."/>
            <person name="McDonald W.H."/>
            <person name="Medina M."/>
            <person name="Meijer H.J."/>
            <person name="Nordberg E.K."/>
            <person name="Maclean D.J."/>
            <person name="Ospina-Giraldo M.D."/>
            <person name="Morris P.F."/>
            <person name="Phuntumart V."/>
            <person name="Putnam N.H."/>
            <person name="Rash S."/>
            <person name="Rose J.K."/>
            <person name="Sakihama Y."/>
            <person name="Salamov A.A."/>
            <person name="Savidor A."/>
            <person name="Scheuring C.F."/>
            <person name="Smith B.M."/>
            <person name="Sobral B.W."/>
            <person name="Terry A."/>
            <person name="Torto-Alalibo T.A."/>
            <person name="Win J."/>
            <person name="Xu Z."/>
            <person name="Zhang H."/>
            <person name="Grigoriev I.V."/>
            <person name="Rokhsar D.S."/>
            <person name="Boore J.L."/>
        </authorList>
    </citation>
    <scope>NUCLEOTIDE SEQUENCE [LARGE SCALE GENOMIC DNA]</scope>
    <source>
        <strain evidence="5 6">P6497</strain>
    </source>
</reference>
<feature type="domain" description="DNA/RNA non-specific endonuclease/pyrophosphatase/phosphodiesterase" evidence="4">
    <location>
        <begin position="81"/>
        <end position="174"/>
    </location>
</feature>
<dbReference type="PANTHER" id="PTHR13966">
    <property type="entry name" value="ENDONUCLEASE RELATED"/>
    <property type="match status" value="1"/>
</dbReference>
<dbReference type="Proteomes" id="UP000002640">
    <property type="component" value="Unassembled WGS sequence"/>
</dbReference>
<dbReference type="OMA" id="PARMCAC"/>
<evidence type="ECO:0000256" key="3">
    <source>
        <dbReference type="SAM" id="Phobius"/>
    </source>
</evidence>
<dbReference type="Pfam" id="PF01223">
    <property type="entry name" value="Endonuclease_NS"/>
    <property type="match status" value="1"/>
</dbReference>
<name>G4YM56_PHYSP</name>
<dbReference type="GO" id="GO:0000014">
    <property type="term" value="F:single-stranded DNA endodeoxyribonuclease activity"/>
    <property type="evidence" value="ECO:0007669"/>
    <property type="project" value="TreeGrafter"/>
</dbReference>
<keyword evidence="3" id="KW-0812">Transmembrane</keyword>
<evidence type="ECO:0000256" key="1">
    <source>
        <dbReference type="ARBA" id="ARBA00010052"/>
    </source>
</evidence>
<evidence type="ECO:0000313" key="6">
    <source>
        <dbReference type="Proteomes" id="UP000002640"/>
    </source>
</evidence>
<dbReference type="InterPro" id="IPR044925">
    <property type="entry name" value="His-Me_finger_sf"/>
</dbReference>
<dbReference type="STRING" id="1094619.G4YM56"/>
<dbReference type="GO" id="GO:0005634">
    <property type="term" value="C:nucleus"/>
    <property type="evidence" value="ECO:0007669"/>
    <property type="project" value="TreeGrafter"/>
</dbReference>
<dbReference type="InterPro" id="IPR001604">
    <property type="entry name" value="Endo_G_ENPP1-like_dom"/>
</dbReference>